<dbReference type="Proteomes" id="UP000315724">
    <property type="component" value="Chromosome"/>
</dbReference>
<dbReference type="OrthoDB" id="212706at2"/>
<dbReference type="AlphaFoldDB" id="A0A517QHT7"/>
<gene>
    <name evidence="2" type="ORF">Mal48_04230</name>
</gene>
<protein>
    <submittedName>
        <fullName evidence="2">Uncharacterized protein</fullName>
    </submittedName>
</protein>
<feature type="transmembrane region" description="Helical" evidence="1">
    <location>
        <begin position="69"/>
        <end position="87"/>
    </location>
</feature>
<dbReference type="RefSeq" id="WP_145195585.1">
    <property type="nucleotide sequence ID" value="NZ_CP036267.1"/>
</dbReference>
<evidence type="ECO:0000256" key="1">
    <source>
        <dbReference type="SAM" id="Phobius"/>
    </source>
</evidence>
<proteinExistence type="predicted"/>
<keyword evidence="1" id="KW-0812">Transmembrane</keyword>
<keyword evidence="1" id="KW-1133">Transmembrane helix</keyword>
<evidence type="ECO:0000313" key="3">
    <source>
        <dbReference type="Proteomes" id="UP000315724"/>
    </source>
</evidence>
<dbReference type="KEGG" id="tpol:Mal48_04230"/>
<organism evidence="2 3">
    <name type="scientific">Thalassoglobus polymorphus</name>
    <dbReference type="NCBI Taxonomy" id="2527994"/>
    <lineage>
        <taxon>Bacteria</taxon>
        <taxon>Pseudomonadati</taxon>
        <taxon>Planctomycetota</taxon>
        <taxon>Planctomycetia</taxon>
        <taxon>Planctomycetales</taxon>
        <taxon>Planctomycetaceae</taxon>
        <taxon>Thalassoglobus</taxon>
    </lineage>
</organism>
<reference evidence="2 3" key="1">
    <citation type="submission" date="2019-02" db="EMBL/GenBank/DDBJ databases">
        <title>Deep-cultivation of Planctomycetes and their phenomic and genomic characterization uncovers novel biology.</title>
        <authorList>
            <person name="Wiegand S."/>
            <person name="Jogler M."/>
            <person name="Boedeker C."/>
            <person name="Pinto D."/>
            <person name="Vollmers J."/>
            <person name="Rivas-Marin E."/>
            <person name="Kohn T."/>
            <person name="Peeters S.H."/>
            <person name="Heuer A."/>
            <person name="Rast P."/>
            <person name="Oberbeckmann S."/>
            <person name="Bunk B."/>
            <person name="Jeske O."/>
            <person name="Meyerdierks A."/>
            <person name="Storesund J.E."/>
            <person name="Kallscheuer N."/>
            <person name="Luecker S."/>
            <person name="Lage O.M."/>
            <person name="Pohl T."/>
            <person name="Merkel B.J."/>
            <person name="Hornburger P."/>
            <person name="Mueller R.-W."/>
            <person name="Bruemmer F."/>
            <person name="Labrenz M."/>
            <person name="Spormann A.M."/>
            <person name="Op den Camp H."/>
            <person name="Overmann J."/>
            <person name="Amann R."/>
            <person name="Jetten M.S.M."/>
            <person name="Mascher T."/>
            <person name="Medema M.H."/>
            <person name="Devos D.P."/>
            <person name="Kaster A.-K."/>
            <person name="Ovreas L."/>
            <person name="Rohde M."/>
            <person name="Galperin M.Y."/>
            <person name="Jogler C."/>
        </authorList>
    </citation>
    <scope>NUCLEOTIDE SEQUENCE [LARGE SCALE GENOMIC DNA]</scope>
    <source>
        <strain evidence="2 3">Mal48</strain>
    </source>
</reference>
<dbReference type="EMBL" id="CP036267">
    <property type="protein sequence ID" value="QDT31191.1"/>
    <property type="molecule type" value="Genomic_DNA"/>
</dbReference>
<keyword evidence="1" id="KW-0472">Membrane</keyword>
<keyword evidence="3" id="KW-1185">Reference proteome</keyword>
<name>A0A517QHT7_9PLAN</name>
<sequence>MFSPYEELEYLSDYLPEEGEAVLVVRESGELICKPWSQDDLREGIHDSQLYGMLVQANERLNSVGTMPLWVAGIALVWLAIVVHGLLGVGWDRWYLIPGCSIPVLYGALYWMKKRQQAYFQNAILPMLQTELRNRQTPFYSLLAGIRQHEEFRCLLDEIVHWSPLNSEL</sequence>
<evidence type="ECO:0000313" key="2">
    <source>
        <dbReference type="EMBL" id="QDT31191.1"/>
    </source>
</evidence>
<feature type="transmembrane region" description="Helical" evidence="1">
    <location>
        <begin position="93"/>
        <end position="112"/>
    </location>
</feature>
<accession>A0A517QHT7</accession>